<evidence type="ECO:0000313" key="1">
    <source>
        <dbReference type="EMBL" id="QGO07726.1"/>
    </source>
</evidence>
<evidence type="ECO:0000313" key="2">
    <source>
        <dbReference type="Proteomes" id="UP000422232"/>
    </source>
</evidence>
<dbReference type="SUPFAM" id="SSF52980">
    <property type="entry name" value="Restriction endonuclease-like"/>
    <property type="match status" value="1"/>
</dbReference>
<keyword evidence="2" id="KW-1185">Reference proteome</keyword>
<reference evidence="1 2" key="1">
    <citation type="submission" date="2019-04" db="EMBL/GenBank/DDBJ databases">
        <title>Complete genome sequencing of Piscirickettsia salmonis strain Psal-009.</title>
        <authorList>
            <person name="Schober I."/>
            <person name="Bunk B."/>
            <person name="Sproer C."/>
            <person name="Carril G.P."/>
            <person name="Riedel T."/>
            <person name="Flores-Herrera P.A."/>
            <person name="Nourdin-Galindo G."/>
            <person name="Marshall S.H."/>
            <person name="Overmann J."/>
        </authorList>
    </citation>
    <scope>NUCLEOTIDE SEQUENCE [LARGE SCALE GENOMIC DNA]</scope>
    <source>
        <strain evidence="1 2">Psal-009</strain>
        <plasmid evidence="1 2">unnamed2</plasmid>
    </source>
</reference>
<dbReference type="RefSeq" id="WP_036780308.1">
    <property type="nucleotide sequence ID" value="NZ_CP038895.1"/>
</dbReference>
<dbReference type="InterPro" id="IPR011335">
    <property type="entry name" value="Restrct_endonuc-II-like"/>
</dbReference>
<dbReference type="Gene3D" id="3.40.960.10">
    <property type="entry name" value="VSR Endonuclease"/>
    <property type="match status" value="1"/>
</dbReference>
<name>A0A9Q6LPK4_PISSA</name>
<accession>A0A9Q6LPK4</accession>
<keyword evidence="1" id="KW-0614">Plasmid</keyword>
<gene>
    <name evidence="1" type="ORF">Psal009_03685</name>
</gene>
<dbReference type="EMBL" id="CP038910">
    <property type="protein sequence ID" value="QGO07726.1"/>
    <property type="molecule type" value="Genomic_DNA"/>
</dbReference>
<dbReference type="Proteomes" id="UP000422232">
    <property type="component" value="Plasmid unnamed2"/>
</dbReference>
<sequence length="112" mass="13316">MPSRVSAGERAFQLHCRLEKITLPEQEYRFHKTRKWRFDFAWPDLKIAVEVEGGAYSQGRHTRGKGFEADCEKYNTATESGWRVFRYSTQQVSQYIAIRQLKRVLEKYHVDD</sequence>
<organism evidence="1 2">
    <name type="scientific">Piscirickettsia salmonis</name>
    <dbReference type="NCBI Taxonomy" id="1238"/>
    <lineage>
        <taxon>Bacteria</taxon>
        <taxon>Pseudomonadati</taxon>
        <taxon>Pseudomonadota</taxon>
        <taxon>Gammaproteobacteria</taxon>
        <taxon>Thiotrichales</taxon>
        <taxon>Piscirickettsiaceae</taxon>
        <taxon>Piscirickettsia</taxon>
    </lineage>
</organism>
<protein>
    <recommendedName>
        <fullName evidence="3">DUF559 domain-containing protein</fullName>
    </recommendedName>
</protein>
<geneLocation type="plasmid" evidence="1 2">
    <name>unnamed2</name>
</geneLocation>
<evidence type="ECO:0008006" key="3">
    <source>
        <dbReference type="Google" id="ProtNLM"/>
    </source>
</evidence>
<dbReference type="AlphaFoldDB" id="A0A9Q6LPK4"/>
<proteinExistence type="predicted"/>